<evidence type="ECO:0000256" key="5">
    <source>
        <dbReference type="ARBA" id="ARBA00022516"/>
    </source>
</evidence>
<dbReference type="EC" id="2.7.1.130" evidence="3 13"/>
<dbReference type="SUPFAM" id="SSF52540">
    <property type="entry name" value="P-loop containing nucleoside triphosphate hydrolases"/>
    <property type="match status" value="1"/>
</dbReference>
<dbReference type="GO" id="GO:0009244">
    <property type="term" value="P:lipopolysaccharide core region biosynthetic process"/>
    <property type="evidence" value="ECO:0007669"/>
    <property type="project" value="TreeGrafter"/>
</dbReference>
<dbReference type="InterPro" id="IPR027417">
    <property type="entry name" value="P-loop_NTPase"/>
</dbReference>
<dbReference type="EMBL" id="CP036291">
    <property type="protein sequence ID" value="QDU91466.1"/>
    <property type="molecule type" value="Genomic_DNA"/>
</dbReference>
<evidence type="ECO:0000256" key="1">
    <source>
        <dbReference type="ARBA" id="ARBA00002274"/>
    </source>
</evidence>
<evidence type="ECO:0000256" key="4">
    <source>
        <dbReference type="ARBA" id="ARBA00016436"/>
    </source>
</evidence>
<evidence type="ECO:0000256" key="12">
    <source>
        <dbReference type="ARBA" id="ARBA00029757"/>
    </source>
</evidence>
<gene>
    <name evidence="13 14" type="primary">lpxK</name>
    <name evidence="14" type="ORF">Pla175_48950</name>
</gene>
<evidence type="ECO:0000256" key="13">
    <source>
        <dbReference type="HAMAP-Rule" id="MF_00409"/>
    </source>
</evidence>
<comment type="function">
    <text evidence="1 13">Transfers the gamma-phosphate of ATP to the 4'-position of a tetraacyldisaccharide 1-phosphate intermediate (termed DS-1-P) to form tetraacyldisaccharide 1,4'-bis-phosphate (lipid IVA).</text>
</comment>
<dbReference type="GO" id="GO:0009245">
    <property type="term" value="P:lipid A biosynthetic process"/>
    <property type="evidence" value="ECO:0007669"/>
    <property type="project" value="UniProtKB-UniRule"/>
</dbReference>
<evidence type="ECO:0000313" key="14">
    <source>
        <dbReference type="EMBL" id="QDU91466.1"/>
    </source>
</evidence>
<keyword evidence="9 13" id="KW-0418">Kinase</keyword>
<evidence type="ECO:0000313" key="15">
    <source>
        <dbReference type="Proteomes" id="UP000317429"/>
    </source>
</evidence>
<proteinExistence type="inferred from homology"/>
<evidence type="ECO:0000256" key="2">
    <source>
        <dbReference type="ARBA" id="ARBA00004870"/>
    </source>
</evidence>
<evidence type="ECO:0000256" key="10">
    <source>
        <dbReference type="ARBA" id="ARBA00022840"/>
    </source>
</evidence>
<evidence type="ECO:0000256" key="9">
    <source>
        <dbReference type="ARBA" id="ARBA00022777"/>
    </source>
</evidence>
<comment type="catalytic activity">
    <reaction evidence="13">
        <text>a lipid A disaccharide + ATP = a lipid IVA + ADP + H(+)</text>
        <dbReference type="Rhea" id="RHEA:67840"/>
        <dbReference type="ChEBI" id="CHEBI:15378"/>
        <dbReference type="ChEBI" id="CHEBI:30616"/>
        <dbReference type="ChEBI" id="CHEBI:176343"/>
        <dbReference type="ChEBI" id="CHEBI:176425"/>
        <dbReference type="ChEBI" id="CHEBI:456216"/>
        <dbReference type="EC" id="2.7.1.130"/>
    </reaction>
</comment>
<feature type="binding site" evidence="13">
    <location>
        <begin position="66"/>
        <end position="73"/>
    </location>
    <ligand>
        <name>ATP</name>
        <dbReference type="ChEBI" id="CHEBI:30616"/>
    </ligand>
</feature>
<evidence type="ECO:0000256" key="11">
    <source>
        <dbReference type="ARBA" id="ARBA00023098"/>
    </source>
</evidence>
<name>A0A518DJ37_9BACT</name>
<dbReference type="PANTHER" id="PTHR42724">
    <property type="entry name" value="TETRAACYLDISACCHARIDE 4'-KINASE"/>
    <property type="match status" value="1"/>
</dbReference>
<evidence type="ECO:0000256" key="7">
    <source>
        <dbReference type="ARBA" id="ARBA00022679"/>
    </source>
</evidence>
<comment type="similarity">
    <text evidence="13">Belongs to the LpxK family.</text>
</comment>
<keyword evidence="6 13" id="KW-0441">Lipid A biosynthesis</keyword>
<dbReference type="GO" id="GO:0005886">
    <property type="term" value="C:plasma membrane"/>
    <property type="evidence" value="ECO:0007669"/>
    <property type="project" value="TreeGrafter"/>
</dbReference>
<dbReference type="UniPathway" id="UPA00359">
    <property type="reaction ID" value="UER00482"/>
</dbReference>
<comment type="pathway">
    <text evidence="2 13">Glycolipid biosynthesis; lipid IV(A) biosynthesis; lipid IV(A) from (3R)-3-hydroxytetradecanoyl-[acyl-carrier-protein] and UDP-N-acetyl-alpha-D-glucosamine: step 6/6.</text>
</comment>
<reference evidence="14 15" key="1">
    <citation type="submission" date="2019-02" db="EMBL/GenBank/DDBJ databases">
        <title>Deep-cultivation of Planctomycetes and their phenomic and genomic characterization uncovers novel biology.</title>
        <authorList>
            <person name="Wiegand S."/>
            <person name="Jogler M."/>
            <person name="Boedeker C."/>
            <person name="Pinto D."/>
            <person name="Vollmers J."/>
            <person name="Rivas-Marin E."/>
            <person name="Kohn T."/>
            <person name="Peeters S.H."/>
            <person name="Heuer A."/>
            <person name="Rast P."/>
            <person name="Oberbeckmann S."/>
            <person name="Bunk B."/>
            <person name="Jeske O."/>
            <person name="Meyerdierks A."/>
            <person name="Storesund J.E."/>
            <person name="Kallscheuer N."/>
            <person name="Luecker S."/>
            <person name="Lage O.M."/>
            <person name="Pohl T."/>
            <person name="Merkel B.J."/>
            <person name="Hornburger P."/>
            <person name="Mueller R.-W."/>
            <person name="Bruemmer F."/>
            <person name="Labrenz M."/>
            <person name="Spormann A.M."/>
            <person name="Op den Camp H."/>
            <person name="Overmann J."/>
            <person name="Amann R."/>
            <person name="Jetten M.S.M."/>
            <person name="Mascher T."/>
            <person name="Medema M.H."/>
            <person name="Devos D.P."/>
            <person name="Kaster A.-K."/>
            <person name="Ovreas L."/>
            <person name="Rohde M."/>
            <person name="Galperin M.Y."/>
            <person name="Jogler C."/>
        </authorList>
    </citation>
    <scope>NUCLEOTIDE SEQUENCE [LARGE SCALE GENOMIC DNA]</scope>
    <source>
        <strain evidence="14 15">Pla175</strain>
    </source>
</reference>
<dbReference type="GO" id="GO:0005524">
    <property type="term" value="F:ATP binding"/>
    <property type="evidence" value="ECO:0007669"/>
    <property type="project" value="UniProtKB-UniRule"/>
</dbReference>
<dbReference type="RefSeq" id="WP_145291604.1">
    <property type="nucleotide sequence ID" value="NZ_CP036291.1"/>
</dbReference>
<dbReference type="InterPro" id="IPR003758">
    <property type="entry name" value="LpxK"/>
</dbReference>
<keyword evidence="15" id="KW-1185">Reference proteome</keyword>
<evidence type="ECO:0000256" key="6">
    <source>
        <dbReference type="ARBA" id="ARBA00022556"/>
    </source>
</evidence>
<keyword evidence="5 13" id="KW-0444">Lipid biosynthesis</keyword>
<evidence type="ECO:0000256" key="8">
    <source>
        <dbReference type="ARBA" id="ARBA00022741"/>
    </source>
</evidence>
<keyword evidence="7 13" id="KW-0808">Transferase</keyword>
<sequence>MISPQTFHDIASGRRRGPGATAARGLLWCAQAPYAAAIALRNRRFDRGADAVRRVTAPVISVGNLTLGGSGKTPMVKWVARYLRGLGVRVALVSRGYGAEAGARNDEALELETELPDVPHVQNPDRVAAAELAIEEFESQAILMDDGFQHRRLARDLDIVLIDATAPWGYGWLLPRGALREPIASLRRAQVVCLTRRDLIDEPARDAIRRRAMQLAPDAAWCEAEHRPSRLLSASGRQEQTAALRGKRVAMVSGIGNPAAFRATLAGLGCEVVWERAWPDHHRYDSDDIAAMERGARESGAQWIVCTHKDLVKIGEDTVGDAHVWAVVVEMAIVVGEGALRDRLDPIVANIPDLDPEATLSPSDG</sequence>
<keyword evidence="10 13" id="KW-0067">ATP-binding</keyword>
<dbReference type="AlphaFoldDB" id="A0A518DJ37"/>
<evidence type="ECO:0000256" key="3">
    <source>
        <dbReference type="ARBA" id="ARBA00012071"/>
    </source>
</evidence>
<dbReference type="KEGG" id="pnd:Pla175_48950"/>
<accession>A0A518DJ37</accession>
<keyword evidence="11 13" id="KW-0443">Lipid metabolism</keyword>
<dbReference type="Pfam" id="PF02606">
    <property type="entry name" value="LpxK"/>
    <property type="match status" value="1"/>
</dbReference>
<dbReference type="NCBIfam" id="TIGR00682">
    <property type="entry name" value="lpxK"/>
    <property type="match status" value="1"/>
</dbReference>
<dbReference type="Proteomes" id="UP000317429">
    <property type="component" value="Chromosome"/>
</dbReference>
<dbReference type="PANTHER" id="PTHR42724:SF1">
    <property type="entry name" value="TETRAACYLDISACCHARIDE 4'-KINASE, MITOCHONDRIAL-RELATED"/>
    <property type="match status" value="1"/>
</dbReference>
<dbReference type="HAMAP" id="MF_00409">
    <property type="entry name" value="LpxK"/>
    <property type="match status" value="1"/>
</dbReference>
<dbReference type="GO" id="GO:0009029">
    <property type="term" value="F:lipid-A 4'-kinase activity"/>
    <property type="evidence" value="ECO:0007669"/>
    <property type="project" value="UniProtKB-UniRule"/>
</dbReference>
<organism evidence="14 15">
    <name type="scientific">Pirellulimonas nuda</name>
    <dbReference type="NCBI Taxonomy" id="2528009"/>
    <lineage>
        <taxon>Bacteria</taxon>
        <taxon>Pseudomonadati</taxon>
        <taxon>Planctomycetota</taxon>
        <taxon>Planctomycetia</taxon>
        <taxon>Pirellulales</taxon>
        <taxon>Lacipirellulaceae</taxon>
        <taxon>Pirellulimonas</taxon>
    </lineage>
</organism>
<dbReference type="OrthoDB" id="9789797at2"/>
<keyword evidence="8 13" id="KW-0547">Nucleotide-binding</keyword>
<protein>
    <recommendedName>
        <fullName evidence="4 13">Tetraacyldisaccharide 4'-kinase</fullName>
        <ecNumber evidence="3 13">2.7.1.130</ecNumber>
    </recommendedName>
    <alternativeName>
        <fullName evidence="12 13">Lipid A 4'-kinase</fullName>
    </alternativeName>
</protein>